<feature type="region of interest" description="Disordered" evidence="1">
    <location>
        <begin position="163"/>
        <end position="218"/>
    </location>
</feature>
<evidence type="ECO:0000256" key="2">
    <source>
        <dbReference type="SAM" id="Phobius"/>
    </source>
</evidence>
<evidence type="ECO:0000313" key="4">
    <source>
        <dbReference type="Proteomes" id="UP000799539"/>
    </source>
</evidence>
<feature type="transmembrane region" description="Helical" evidence="2">
    <location>
        <begin position="373"/>
        <end position="393"/>
    </location>
</feature>
<keyword evidence="4" id="KW-1185">Reference proteome</keyword>
<reference evidence="3" key="1">
    <citation type="journal article" date="2020" name="Stud. Mycol.">
        <title>101 Dothideomycetes genomes: a test case for predicting lifestyles and emergence of pathogens.</title>
        <authorList>
            <person name="Haridas S."/>
            <person name="Albert R."/>
            <person name="Binder M."/>
            <person name="Bloem J."/>
            <person name="Labutti K."/>
            <person name="Salamov A."/>
            <person name="Andreopoulos B."/>
            <person name="Baker S."/>
            <person name="Barry K."/>
            <person name="Bills G."/>
            <person name="Bluhm B."/>
            <person name="Cannon C."/>
            <person name="Castanera R."/>
            <person name="Culley D."/>
            <person name="Daum C."/>
            <person name="Ezra D."/>
            <person name="Gonzalez J."/>
            <person name="Henrissat B."/>
            <person name="Kuo A."/>
            <person name="Liang C."/>
            <person name="Lipzen A."/>
            <person name="Lutzoni F."/>
            <person name="Magnuson J."/>
            <person name="Mondo S."/>
            <person name="Nolan M."/>
            <person name="Ohm R."/>
            <person name="Pangilinan J."/>
            <person name="Park H.-J."/>
            <person name="Ramirez L."/>
            <person name="Alfaro M."/>
            <person name="Sun H."/>
            <person name="Tritt A."/>
            <person name="Yoshinaga Y."/>
            <person name="Zwiers L.-H."/>
            <person name="Turgeon B."/>
            <person name="Goodwin S."/>
            <person name="Spatafora J."/>
            <person name="Crous P."/>
            <person name="Grigoriev I."/>
        </authorList>
    </citation>
    <scope>NUCLEOTIDE SEQUENCE</scope>
    <source>
        <strain evidence="3">SCOH1-5</strain>
    </source>
</reference>
<dbReference type="AlphaFoldDB" id="A0A6A6F4A5"/>
<gene>
    <name evidence="3" type="ORF">CERZMDRAFT_88072</name>
</gene>
<feature type="compositionally biased region" description="Acidic residues" evidence="1">
    <location>
        <begin position="171"/>
        <end position="211"/>
    </location>
</feature>
<accession>A0A6A6F4A5</accession>
<keyword evidence="2" id="KW-1133">Transmembrane helix</keyword>
<protein>
    <submittedName>
        <fullName evidence="3">Uncharacterized protein</fullName>
    </submittedName>
</protein>
<name>A0A6A6F4A5_9PEZI</name>
<sequence length="674" mass="75570">MADPRVPQMQYFENVSKRELLNGGKAIRFSARSIRTMLVFCARHQVSVRNQPSPALLNRLLGALDVPDDASARLWEVIGVKVLRAIDYHVSSNVQNQALREARGKDGVWRCTWKEWSKRWLQRDWDGEVQQPADVEEREQHERPVVRLRHALNRDQLAAAAAALRRRESGDAVDDEESDDVDDEQSGDADDEESGDAEDEESEDADDEQSDDDCRSLDSLERDGYHQAGSRVPSVGVSLTPPCMSLVVHDMNGVLHALHAVLCPMSFTIPPSLSCPPRMLLHSVCHLSPVTSCSPRHHCSARLSAAMEVDGVPLARHVAFNFEARPLMYQLPSPPPEPHGLQEKLQRLRETRAEKRSRRQRHQRSKNGTATPLAAAVVVLAVAVVLYMLLVVLRHRTDYWETLNEARAARCQALPDFRHLPSDDHLLSTDEPTILAAFDTIISDSPALRAYLSTSSTLGHDLRVELAFIVDQLTAPTTTAAIANLKLTNTSYRPPPPAWIRLQHLHWEYSLLSLLSSASHSSATAPSSFPADPALDLALHQAEIYHSNRQPHFQVLETTLGPVIQAFVRASKLWEMLRIAVESPRFRAQWQQQQQPPTAWEAHADTGAARLRQLEMRVIDHMWPQATSWKDLADQSAGRKCHGHSRKLGPMNAAWTAEQEARCWARINKSLTAP</sequence>
<organism evidence="3 4">
    <name type="scientific">Cercospora zeae-maydis SCOH1-5</name>
    <dbReference type="NCBI Taxonomy" id="717836"/>
    <lineage>
        <taxon>Eukaryota</taxon>
        <taxon>Fungi</taxon>
        <taxon>Dikarya</taxon>
        <taxon>Ascomycota</taxon>
        <taxon>Pezizomycotina</taxon>
        <taxon>Dothideomycetes</taxon>
        <taxon>Dothideomycetidae</taxon>
        <taxon>Mycosphaerellales</taxon>
        <taxon>Mycosphaerellaceae</taxon>
        <taxon>Cercospora</taxon>
    </lineage>
</organism>
<dbReference type="OrthoDB" id="3647745at2759"/>
<evidence type="ECO:0000313" key="3">
    <source>
        <dbReference type="EMBL" id="KAF2207979.1"/>
    </source>
</evidence>
<keyword evidence="2" id="KW-0472">Membrane</keyword>
<evidence type="ECO:0000256" key="1">
    <source>
        <dbReference type="SAM" id="MobiDB-lite"/>
    </source>
</evidence>
<keyword evidence="2" id="KW-0812">Transmembrane</keyword>
<proteinExistence type="predicted"/>
<dbReference type="Proteomes" id="UP000799539">
    <property type="component" value="Unassembled WGS sequence"/>
</dbReference>
<dbReference type="EMBL" id="ML992698">
    <property type="protein sequence ID" value="KAF2207979.1"/>
    <property type="molecule type" value="Genomic_DNA"/>
</dbReference>